<dbReference type="Gene3D" id="1.20.5.190">
    <property type="match status" value="1"/>
</dbReference>
<dbReference type="AlphaFoldDB" id="S8ECC7"/>
<keyword evidence="8" id="KW-1185">Reference proteome</keyword>
<keyword evidence="1" id="KW-0112">Calmodulin-binding</keyword>
<dbReference type="OrthoDB" id="1686972at2759"/>
<feature type="domain" description="DUF4005" evidence="6">
    <location>
        <begin position="333"/>
        <end position="393"/>
    </location>
</feature>
<evidence type="ECO:0000256" key="1">
    <source>
        <dbReference type="ARBA" id="ARBA00022860"/>
    </source>
</evidence>
<name>S8ECC7_9LAMI</name>
<evidence type="ECO:0000313" key="8">
    <source>
        <dbReference type="Proteomes" id="UP000015453"/>
    </source>
</evidence>
<evidence type="ECO:0000259" key="6">
    <source>
        <dbReference type="Pfam" id="PF13178"/>
    </source>
</evidence>
<dbReference type="Pfam" id="PF00612">
    <property type="entry name" value="IQ"/>
    <property type="match status" value="2"/>
</dbReference>
<dbReference type="PANTHER" id="PTHR32295:SF11">
    <property type="entry name" value="PROTEIN IQ-DOMAIN 22"/>
    <property type="match status" value="1"/>
</dbReference>
<dbReference type="Pfam" id="PF13178">
    <property type="entry name" value="DUF4005"/>
    <property type="match status" value="1"/>
</dbReference>
<evidence type="ECO:0000256" key="3">
    <source>
        <dbReference type="ARBA" id="ARBA00024378"/>
    </source>
</evidence>
<evidence type="ECO:0000256" key="4">
    <source>
        <dbReference type="SAM" id="MobiDB-lite"/>
    </source>
</evidence>
<dbReference type="InterPro" id="IPR025064">
    <property type="entry name" value="DUF4005"/>
</dbReference>
<dbReference type="PROSITE" id="PS50096">
    <property type="entry name" value="IQ"/>
    <property type="match status" value="2"/>
</dbReference>
<comment type="subunit">
    <text evidence="3">Binds to multiple calmodulin (CaM) in the presence of Ca(2+) and CaM-like proteins.</text>
</comment>
<dbReference type="InterPro" id="IPR000048">
    <property type="entry name" value="IQ_motif_EF-hand-BS"/>
</dbReference>
<proteinExistence type="inferred from homology"/>
<evidence type="ECO:0000256" key="2">
    <source>
        <dbReference type="ARBA" id="ARBA00024341"/>
    </source>
</evidence>
<dbReference type="SMART" id="SM00015">
    <property type="entry name" value="IQ"/>
    <property type="match status" value="2"/>
</dbReference>
<keyword evidence="5" id="KW-1133">Transmembrane helix</keyword>
<feature type="region of interest" description="Disordered" evidence="4">
    <location>
        <begin position="167"/>
        <end position="230"/>
    </location>
</feature>
<keyword evidence="5" id="KW-0812">Transmembrane</keyword>
<evidence type="ECO:0000256" key="5">
    <source>
        <dbReference type="SAM" id="Phobius"/>
    </source>
</evidence>
<comment type="caution">
    <text evidence="7">The sequence shown here is derived from an EMBL/GenBank/DDBJ whole genome shotgun (WGS) entry which is preliminary data.</text>
</comment>
<protein>
    <recommendedName>
        <fullName evidence="6">DUF4005 domain-containing protein</fullName>
    </recommendedName>
</protein>
<keyword evidence="5" id="KW-0472">Membrane</keyword>
<dbReference type="Proteomes" id="UP000015453">
    <property type="component" value="Unassembled WGS sequence"/>
</dbReference>
<feature type="transmembrane region" description="Helical" evidence="5">
    <location>
        <begin position="94"/>
        <end position="113"/>
    </location>
</feature>
<reference evidence="7 8" key="1">
    <citation type="journal article" date="2013" name="BMC Genomics">
        <title>The miniature genome of a carnivorous plant Genlisea aurea contains a low number of genes and short non-coding sequences.</title>
        <authorList>
            <person name="Leushkin E.V."/>
            <person name="Sutormin R.A."/>
            <person name="Nabieva E.R."/>
            <person name="Penin A.A."/>
            <person name="Kondrashov A.S."/>
            <person name="Logacheva M.D."/>
        </authorList>
    </citation>
    <scope>NUCLEOTIDE SEQUENCE [LARGE SCALE GENOMIC DNA]</scope>
</reference>
<organism evidence="7 8">
    <name type="scientific">Genlisea aurea</name>
    <dbReference type="NCBI Taxonomy" id="192259"/>
    <lineage>
        <taxon>Eukaryota</taxon>
        <taxon>Viridiplantae</taxon>
        <taxon>Streptophyta</taxon>
        <taxon>Embryophyta</taxon>
        <taxon>Tracheophyta</taxon>
        <taxon>Spermatophyta</taxon>
        <taxon>Magnoliopsida</taxon>
        <taxon>eudicotyledons</taxon>
        <taxon>Gunneridae</taxon>
        <taxon>Pentapetalae</taxon>
        <taxon>asterids</taxon>
        <taxon>lamiids</taxon>
        <taxon>Lamiales</taxon>
        <taxon>Lentibulariaceae</taxon>
        <taxon>Genlisea</taxon>
    </lineage>
</organism>
<gene>
    <name evidence="7" type="ORF">M569_01161</name>
</gene>
<evidence type="ECO:0000313" key="7">
    <source>
        <dbReference type="EMBL" id="EPS73598.1"/>
    </source>
</evidence>
<sequence>MGRATRWLKGLLGFKTTETNRRKSAPSRHRSDIAGGEDERAIAVAEAAVAAAQAAAAVVRITSNFGVRAGRNREEWAAITVQSHFRAYLVRKRGLPGMAFIVAGIYMFMSSLVNHLKSKARKALRALRALVKLQALARGYIVRRQTAYILRRLQALVRAQSRVRSRVGSSESSMISSHAHHQGPATPEKCERIPTSRSFKYGGHQSTLKKSGSDFDNHRTRPWRSVSRSNNLDEDTTIKILQVDNSNVMMMMKNPSSHSRSSSRRVLYPPSYHDSLGSAAAAVSSPSSGEVQSLRRFEFSHYDNAYQGDSISPPTTLYSSSRGLLGTPAKSDGTRSCGNNTIAGDHPKNYMAYTQSSKAKVRSASAPKQRPPLERSCSASMAKRYSVYGNGDASKVMMQRGSVSRCYPGSGLLDRVGDDFSSSSSHWPRAV</sequence>
<dbReference type="GO" id="GO:0005516">
    <property type="term" value="F:calmodulin binding"/>
    <property type="evidence" value="ECO:0007669"/>
    <property type="project" value="UniProtKB-KW"/>
</dbReference>
<dbReference type="PANTHER" id="PTHR32295">
    <property type="entry name" value="IQ-DOMAIN 5-RELATED"/>
    <property type="match status" value="1"/>
</dbReference>
<dbReference type="EMBL" id="AUSU01000385">
    <property type="protein sequence ID" value="EPS73598.1"/>
    <property type="molecule type" value="Genomic_DNA"/>
</dbReference>
<accession>S8ECC7</accession>
<feature type="compositionally biased region" description="Low complexity" evidence="4">
    <location>
        <begin position="167"/>
        <end position="177"/>
    </location>
</feature>
<comment type="similarity">
    <text evidence="2">Belongs to the IQD family.</text>
</comment>